<keyword evidence="3" id="KW-0804">Transcription</keyword>
<protein>
    <recommendedName>
        <fullName evidence="6">Zn(2)-C6 fungal-type domain-containing protein</fullName>
    </recommendedName>
</protein>
<dbReference type="EMBL" id="JAZHXI010000008">
    <property type="protein sequence ID" value="KAL2069221.1"/>
    <property type="molecule type" value="Genomic_DNA"/>
</dbReference>
<feature type="domain" description="Zn(2)-C6 fungal-type" evidence="6">
    <location>
        <begin position="38"/>
        <end position="68"/>
    </location>
</feature>
<dbReference type="SMART" id="SM00066">
    <property type="entry name" value="GAL4"/>
    <property type="match status" value="1"/>
</dbReference>
<dbReference type="CDD" id="cd00067">
    <property type="entry name" value="GAL4"/>
    <property type="match status" value="1"/>
</dbReference>
<evidence type="ECO:0000313" key="7">
    <source>
        <dbReference type="EMBL" id="KAL2069221.1"/>
    </source>
</evidence>
<dbReference type="PANTHER" id="PTHR47424:SF3">
    <property type="entry name" value="REGULATORY PROTEIN GAL4"/>
    <property type="match status" value="1"/>
</dbReference>
<organism evidence="7 8">
    <name type="scientific">Oculimacula yallundae</name>
    <dbReference type="NCBI Taxonomy" id="86028"/>
    <lineage>
        <taxon>Eukaryota</taxon>
        <taxon>Fungi</taxon>
        <taxon>Dikarya</taxon>
        <taxon>Ascomycota</taxon>
        <taxon>Pezizomycotina</taxon>
        <taxon>Leotiomycetes</taxon>
        <taxon>Helotiales</taxon>
        <taxon>Ploettnerulaceae</taxon>
        <taxon>Oculimacula</taxon>
    </lineage>
</organism>
<feature type="compositionally biased region" description="Polar residues" evidence="5">
    <location>
        <begin position="152"/>
        <end position="166"/>
    </location>
</feature>
<name>A0ABR4CGY5_9HELO</name>
<evidence type="ECO:0000256" key="3">
    <source>
        <dbReference type="ARBA" id="ARBA00023163"/>
    </source>
</evidence>
<evidence type="ECO:0000256" key="5">
    <source>
        <dbReference type="SAM" id="MobiDB-lite"/>
    </source>
</evidence>
<keyword evidence="8" id="KW-1185">Reference proteome</keyword>
<dbReference type="InterPro" id="IPR051127">
    <property type="entry name" value="Fungal_SecMet_Regulators"/>
</dbReference>
<dbReference type="PROSITE" id="PS50048">
    <property type="entry name" value="ZN2_CY6_FUNGAL_2"/>
    <property type="match status" value="1"/>
</dbReference>
<dbReference type="Gene3D" id="4.10.240.10">
    <property type="entry name" value="Zn(2)-C6 fungal-type DNA-binding domain"/>
    <property type="match status" value="1"/>
</dbReference>
<evidence type="ECO:0000256" key="2">
    <source>
        <dbReference type="ARBA" id="ARBA00023125"/>
    </source>
</evidence>
<evidence type="ECO:0000256" key="4">
    <source>
        <dbReference type="ARBA" id="ARBA00023242"/>
    </source>
</evidence>
<evidence type="ECO:0000256" key="1">
    <source>
        <dbReference type="ARBA" id="ARBA00023015"/>
    </source>
</evidence>
<dbReference type="Proteomes" id="UP001595075">
    <property type="component" value="Unassembled WGS sequence"/>
</dbReference>
<feature type="region of interest" description="Disordered" evidence="5">
    <location>
        <begin position="225"/>
        <end position="246"/>
    </location>
</feature>
<accession>A0ABR4CGY5</accession>
<dbReference type="PROSITE" id="PS00463">
    <property type="entry name" value="ZN2_CY6_FUNGAL_1"/>
    <property type="match status" value="1"/>
</dbReference>
<dbReference type="InterPro" id="IPR001138">
    <property type="entry name" value="Zn2Cys6_DnaBD"/>
</dbReference>
<proteinExistence type="predicted"/>
<comment type="caution">
    <text evidence="7">The sequence shown here is derived from an EMBL/GenBank/DDBJ whole genome shotgun (WGS) entry which is preliminary data.</text>
</comment>
<feature type="region of interest" description="Disordered" evidence="5">
    <location>
        <begin position="151"/>
        <end position="171"/>
    </location>
</feature>
<dbReference type="InterPro" id="IPR036864">
    <property type="entry name" value="Zn2-C6_fun-type_DNA-bd_sf"/>
</dbReference>
<keyword evidence="2" id="KW-0238">DNA-binding</keyword>
<evidence type="ECO:0000259" key="6">
    <source>
        <dbReference type="PROSITE" id="PS50048"/>
    </source>
</evidence>
<dbReference type="Pfam" id="PF00172">
    <property type="entry name" value="Zn_clus"/>
    <property type="match status" value="1"/>
</dbReference>
<gene>
    <name evidence="7" type="ORF">VTL71DRAFT_15559</name>
</gene>
<sequence>MFGVLKFDDRNKGTLQFSENLEPVTAAHRNLQAVMHIACTTCRSRKVRCSGGEPKCQRCASLGLECVYPPSQARTKRQESGGIRQNNLARAESDANQDVHNQEVTSGSATDFQEIIFDEIALDGFDDYRFNTNNLDDLLFLDTNMQLCLEETGSSPGKSHANSSVESRNRLSDLVNSPRQLHELCPSDISLLSPPATNSAVEMQPHSKNDEHVWAPINSGEYYTPISSTSDTNSPDQEQSRPSTAPENCTCLLSAMSFLERLVCKSAIHNRRIDHLLADARSAIDNLSSFIACKRCVSRVEQTMLLAMTARQISSICGELASCYKTMLRGNAKQTPELEAYGGLVDMSVASYRVSRRENLHLLKSLVTFQFGEFQQQINTLKSRNRHRPNQGQAEALVEAENQIRSAQVSIDDLS</sequence>
<keyword evidence="4" id="KW-0539">Nucleus</keyword>
<dbReference type="PANTHER" id="PTHR47424">
    <property type="entry name" value="REGULATORY PROTEIN GAL4"/>
    <property type="match status" value="1"/>
</dbReference>
<reference evidence="7 8" key="1">
    <citation type="journal article" date="2024" name="Commun. Biol.">
        <title>Comparative genomic analysis of thermophilic fungi reveals convergent evolutionary adaptations and gene losses.</title>
        <authorList>
            <person name="Steindorff A.S."/>
            <person name="Aguilar-Pontes M.V."/>
            <person name="Robinson A.J."/>
            <person name="Andreopoulos B."/>
            <person name="LaButti K."/>
            <person name="Kuo A."/>
            <person name="Mondo S."/>
            <person name="Riley R."/>
            <person name="Otillar R."/>
            <person name="Haridas S."/>
            <person name="Lipzen A."/>
            <person name="Grimwood J."/>
            <person name="Schmutz J."/>
            <person name="Clum A."/>
            <person name="Reid I.D."/>
            <person name="Moisan M.C."/>
            <person name="Butler G."/>
            <person name="Nguyen T.T.M."/>
            <person name="Dewar K."/>
            <person name="Conant G."/>
            <person name="Drula E."/>
            <person name="Henrissat B."/>
            <person name="Hansel C."/>
            <person name="Singer S."/>
            <person name="Hutchinson M.I."/>
            <person name="de Vries R.P."/>
            <person name="Natvig D.O."/>
            <person name="Powell A.J."/>
            <person name="Tsang A."/>
            <person name="Grigoriev I.V."/>
        </authorList>
    </citation>
    <scope>NUCLEOTIDE SEQUENCE [LARGE SCALE GENOMIC DNA]</scope>
    <source>
        <strain evidence="7 8">CBS 494.80</strain>
    </source>
</reference>
<evidence type="ECO:0000313" key="8">
    <source>
        <dbReference type="Proteomes" id="UP001595075"/>
    </source>
</evidence>
<keyword evidence="1" id="KW-0805">Transcription regulation</keyword>
<dbReference type="SUPFAM" id="SSF57701">
    <property type="entry name" value="Zn2/Cys6 DNA-binding domain"/>
    <property type="match status" value="1"/>
</dbReference>